<reference evidence="3" key="1">
    <citation type="journal article" date="2024" name="Int. J. Syst. Evol. Microbiol.">
        <title>Polycladomyces zharkentensis sp. nov., a novel thermophilic cellulose- and starch-degrading member of the Bacillota from a geothermal aquifer in Kazakhstan.</title>
        <authorList>
            <person name="Mashzhan A."/>
            <person name="Kistaubayeva A."/>
            <person name="Javier-Lopez R."/>
            <person name="Bissenova U."/>
            <person name="Bissenbay A."/>
            <person name="Birkeland N.K."/>
        </authorList>
    </citation>
    <scope>NUCLEOTIDE SEQUENCE</scope>
    <source>
        <strain evidence="3">ZKZ2T</strain>
    </source>
</reference>
<dbReference type="PANTHER" id="PTHR34477:SF1">
    <property type="entry name" value="UPF0213 PROTEIN YHBQ"/>
    <property type="match status" value="1"/>
</dbReference>
<evidence type="ECO:0000313" key="3">
    <source>
        <dbReference type="EMBL" id="MBN2910695.1"/>
    </source>
</evidence>
<proteinExistence type="inferred from homology"/>
<gene>
    <name evidence="3" type="ORF">JQC72_14435</name>
</gene>
<dbReference type="InterPro" id="IPR050190">
    <property type="entry name" value="UPF0213_domain"/>
</dbReference>
<dbReference type="InterPro" id="IPR035901">
    <property type="entry name" value="GIY-YIG_endonuc_sf"/>
</dbReference>
<evidence type="ECO:0000313" key="4">
    <source>
        <dbReference type="Proteomes" id="UP001177120"/>
    </source>
</evidence>
<feature type="domain" description="GIY-YIG" evidence="2">
    <location>
        <begin position="41"/>
        <end position="116"/>
    </location>
</feature>
<sequence length="132" mass="15160">MSEWEEYETSGEGRLSAGLLSEAPSEQPVFFCGGLCKLSEKLYVVYVLECADGTFYTGITTDLNRRLQQHESGEGAKYTRGRGPFIVRWVETGPDRSWALKREREIKRMSRRQKERLIMEWKGEQGAGAKEF</sequence>
<name>A0ABS2WN40_9BACL</name>
<dbReference type="Pfam" id="PF01541">
    <property type="entry name" value="GIY-YIG"/>
    <property type="match status" value="1"/>
</dbReference>
<comment type="caution">
    <text evidence="3">The sequence shown here is derived from an EMBL/GenBank/DDBJ whole genome shotgun (WGS) entry which is preliminary data.</text>
</comment>
<protein>
    <submittedName>
        <fullName evidence="3">GIY-YIG nuclease family protein</fullName>
    </submittedName>
</protein>
<dbReference type="RefSeq" id="WP_205496848.1">
    <property type="nucleotide sequence ID" value="NZ_JAFHAP010000014.1"/>
</dbReference>
<accession>A0ABS2WN40</accession>
<dbReference type="CDD" id="cd10456">
    <property type="entry name" value="GIY-YIG_UPF0213"/>
    <property type="match status" value="1"/>
</dbReference>
<dbReference type="SUPFAM" id="SSF82771">
    <property type="entry name" value="GIY-YIG endonuclease"/>
    <property type="match status" value="1"/>
</dbReference>
<evidence type="ECO:0000256" key="1">
    <source>
        <dbReference type="ARBA" id="ARBA00007435"/>
    </source>
</evidence>
<dbReference type="PROSITE" id="PS50164">
    <property type="entry name" value="GIY_YIG"/>
    <property type="match status" value="1"/>
</dbReference>
<dbReference type="Proteomes" id="UP001177120">
    <property type="component" value="Unassembled WGS sequence"/>
</dbReference>
<dbReference type="InterPro" id="IPR000305">
    <property type="entry name" value="GIY-YIG_endonuc"/>
</dbReference>
<keyword evidence="4" id="KW-1185">Reference proteome</keyword>
<dbReference type="Gene3D" id="3.40.1440.10">
    <property type="entry name" value="GIY-YIG endonuclease"/>
    <property type="match status" value="1"/>
</dbReference>
<dbReference type="PANTHER" id="PTHR34477">
    <property type="entry name" value="UPF0213 PROTEIN YHBQ"/>
    <property type="match status" value="1"/>
</dbReference>
<dbReference type="EMBL" id="JAFHAP010000014">
    <property type="protein sequence ID" value="MBN2910695.1"/>
    <property type="molecule type" value="Genomic_DNA"/>
</dbReference>
<comment type="similarity">
    <text evidence="1">Belongs to the UPF0213 family.</text>
</comment>
<organism evidence="3 4">
    <name type="scientific">Polycladomyces zharkentensis</name>
    <dbReference type="NCBI Taxonomy" id="2807616"/>
    <lineage>
        <taxon>Bacteria</taxon>
        <taxon>Bacillati</taxon>
        <taxon>Bacillota</taxon>
        <taxon>Bacilli</taxon>
        <taxon>Bacillales</taxon>
        <taxon>Thermoactinomycetaceae</taxon>
        <taxon>Polycladomyces</taxon>
    </lineage>
</organism>
<evidence type="ECO:0000259" key="2">
    <source>
        <dbReference type="PROSITE" id="PS50164"/>
    </source>
</evidence>